<feature type="compositionally biased region" description="Polar residues" evidence="1">
    <location>
        <begin position="50"/>
        <end position="69"/>
    </location>
</feature>
<comment type="caution">
    <text evidence="2">The sequence shown here is derived from an EMBL/GenBank/DDBJ whole genome shotgun (WGS) entry which is preliminary data.</text>
</comment>
<organism evidence="2 3">
    <name type="scientific">Rotaria sordida</name>
    <dbReference type="NCBI Taxonomy" id="392033"/>
    <lineage>
        <taxon>Eukaryota</taxon>
        <taxon>Metazoa</taxon>
        <taxon>Spiralia</taxon>
        <taxon>Gnathifera</taxon>
        <taxon>Rotifera</taxon>
        <taxon>Eurotatoria</taxon>
        <taxon>Bdelloidea</taxon>
        <taxon>Philodinida</taxon>
        <taxon>Philodinidae</taxon>
        <taxon>Rotaria</taxon>
    </lineage>
</organism>
<feature type="region of interest" description="Disordered" evidence="1">
    <location>
        <begin position="16"/>
        <end position="88"/>
    </location>
</feature>
<reference evidence="2" key="1">
    <citation type="submission" date="2021-02" db="EMBL/GenBank/DDBJ databases">
        <authorList>
            <person name="Nowell W R."/>
        </authorList>
    </citation>
    <scope>NUCLEOTIDE SEQUENCE</scope>
</reference>
<evidence type="ECO:0008006" key="4">
    <source>
        <dbReference type="Google" id="ProtNLM"/>
    </source>
</evidence>
<protein>
    <recommendedName>
        <fullName evidence="4">Late endosomal/lysosomal adaptor and MAPK and MTOR activator 1</fullName>
    </recommendedName>
</protein>
<accession>A0A814W796</accession>
<name>A0A814W796_9BILA</name>
<evidence type="ECO:0000313" key="3">
    <source>
        <dbReference type="Proteomes" id="UP000663889"/>
    </source>
</evidence>
<evidence type="ECO:0000256" key="1">
    <source>
        <dbReference type="SAM" id="MobiDB-lite"/>
    </source>
</evidence>
<dbReference type="Proteomes" id="UP000663889">
    <property type="component" value="Unassembled WGS sequence"/>
</dbReference>
<gene>
    <name evidence="2" type="ORF">SEV965_LOCUS21099</name>
</gene>
<feature type="compositionally biased region" description="Polar residues" evidence="1">
    <location>
        <begin position="27"/>
        <end position="38"/>
    </location>
</feature>
<sequence length="208" mass="22815">MGNICSWCFKTENDSQLNSNVDDHSEITNSQRPVSTSKVNDRTPLLGKSGNHNNHSVTTSGFDNSQSNGEILPATQLPPPPIINEGGTETKTVNETAESKMAFIVERMLSTLIDVSNSESNIHQTNRNTNELNTENDYLRQLLTKSLSSTKILAIPDVGLNNLPSLLSGRPISSDICRCVAHTAGELSNLLFNEIKIIHKEQLVVVFE</sequence>
<proteinExistence type="predicted"/>
<dbReference type="EMBL" id="CAJNOU010001410">
    <property type="protein sequence ID" value="CAF1200195.1"/>
    <property type="molecule type" value="Genomic_DNA"/>
</dbReference>
<evidence type="ECO:0000313" key="2">
    <source>
        <dbReference type="EMBL" id="CAF1200195.1"/>
    </source>
</evidence>
<dbReference type="AlphaFoldDB" id="A0A814W796"/>